<proteinExistence type="predicted"/>
<reference evidence="3" key="1">
    <citation type="submission" date="2021-01" db="EMBL/GenBank/DDBJ databases">
        <authorList>
            <person name="Corre E."/>
            <person name="Pelletier E."/>
            <person name="Niang G."/>
            <person name="Scheremetjew M."/>
            <person name="Finn R."/>
            <person name="Kale V."/>
            <person name="Holt S."/>
            <person name="Cochrane G."/>
            <person name="Meng A."/>
            <person name="Brown T."/>
            <person name="Cohen L."/>
        </authorList>
    </citation>
    <scope>NUCLEOTIDE SEQUENCE</scope>
    <source>
        <strain evidence="3">Isolate 1302-5</strain>
    </source>
</reference>
<dbReference type="SUPFAM" id="SSF52540">
    <property type="entry name" value="P-loop containing nucleoside triphosphate hydrolases"/>
    <property type="match status" value="1"/>
</dbReference>
<feature type="region of interest" description="Disordered" evidence="1">
    <location>
        <begin position="25"/>
        <end position="114"/>
    </location>
</feature>
<feature type="compositionally biased region" description="Low complexity" evidence="1">
    <location>
        <begin position="670"/>
        <end position="685"/>
    </location>
</feature>
<sequence>MEAAPQQQERANPAATLEMKAIECAGPLRVRGRGTEDYSLGEESTSPQVPAETAVSGGMLDEHISHQCSQNTSGRHGEPGPLSSPAPSSPETTKAEKKGTAFSQQGRRRRLLSRPEDVGALSDLVRLVRSQIDVFAATPSDVDDRLARGGVRESVDVGRVGLRCVHCAAAVEAAVSDDVPQNPGGAASPYSTVSALAQHQNDRNVHIKGSVSYPKSIRLVHQASRNFQRHHLPVCPHLPHSVRAEYDALKSAPVQRRSAGGLTAKYWTEGCEAMGLIDTDGAGIRLRNGRFADEEVHCDEDGGSVSDTVADTTNGVAACSRIGAGHHSAATGASFQVKGSRNSGREVVMGTARPGKHQASWRVLADQNTRDDAATGASASFDAVIPPRLDTNDARKYVSSGEIQQTRVRNRHLDEPSKGFSPKFSSQEHSHNGFSLPLRTSTLISQQKCERHSCNPCSQADPSAGSLNSSRCIGHSQGLTQTSPSSLIKAWSQSLDARSRLQTTGATTPTAASLVCSSSSSPVVIFSRETILERITIAHSMVMAVATMREFPPCVEDGWRPSHIEAANAETIAKTPGGVKGRNSLSHLSQEHRSESTHDGALDEGGLHILGVELYELFSGCSPFDGDEAIRSGNEMEKIDCLSHSGSGTISNGSINEPLPVLLLGDENGTRSSTGTESTEVESSQGTKKRVLGYCRFGTQQRRRKYVPLSELGLPSALCHLVSSLLDTAQKDAGDGDCIPYSSVDEVEEDLRFMINDPDRFLFDIQVGTKESGDCHRLNLSADFLFGRDQEVSELLAAFDRIAASRVKAGPTNNEIVFLSGYSGTGKSSIVHRARERFIAGGAHFISGKFDAMRKAHPLSAIVSALNEYCQLLTDLDEERLNAVQKSATAALGGEGNVLVDLIPNLGKIIGRTDKPTVQVGGRAAQRRLAFLFRKFFRSTSAVLPSHPIVFFLENMQWADEASLQLLNAVSTDDEICALLVVATYRDNEVGPDHPLTASITDMIQSKKVVISSIPVGNMDSNSINSLISHSLQMLPRRTRSLADVIQHKTGGNALFVTELLQSLLDAGLLSFSLSMRQWQWDLDRIRAREIADNVVGLMRTKLLRLAPEIHNAIRVAAAFGSVCQEELLHILDRGNAFSSSTMNREATCIANLLYVVVSEGLMTFNCSAFRFSHDQIHNAAYLLIPEVEREAFHLMVGQCLWQNASAEELDTYLFVVVDQIFRGSHLIADKSEKLDIAKLCLKAGQKASKIPAFLPACVYLKAGISLLDDDDWTNSNRSVCLDLFNSCAETEYILADFVGMKTHLECVLERARTLKEKLRAYYCLVQSLGAQGKSNEAINTGILVLNELGEEFPLNPTEVEVRQEMMMTQALLQNASDTELLQLDVIKDPNKRETMRFLNAMSLWMFLDKKHYHTLLICRMVRLSILHGVCRESTISFALYGGCLLCAMGEYQKGYRFGKLSISLLERFQCKEFYSRVMGTCNGFINISAEPIQSCLPGHKNAIEVGLLTGDTEFAMVNAQLYLGTSLYTGQLLRPLLKETEIYSKQMVEYGHLKMNKLVTILEQVVLYLLGAEQSRHAVNVLEERVDQKNLAMSMKEATMVLSYRLWLAYLFGKYTNAAKIAEMNSGMETFPRPRFITICYHFFIKGLNAIELARISREDKWISIADRAIEEMTAMAKCSSWNCQNKLELMKAEYAYLEGNIVEASKLYDRAVELASNHRFIHEEALALERAGIFHLENHDHDVASGYFSRACQCYDQWGACRKADQVREHYL</sequence>
<dbReference type="InterPro" id="IPR011990">
    <property type="entry name" value="TPR-like_helical_dom_sf"/>
</dbReference>
<feature type="region of interest" description="Disordered" evidence="1">
    <location>
        <begin position="409"/>
        <end position="432"/>
    </location>
</feature>
<feature type="domain" description="Orc1-like AAA ATPase" evidence="2">
    <location>
        <begin position="785"/>
        <end position="976"/>
    </location>
</feature>
<dbReference type="EMBL" id="HBKQ01011852">
    <property type="protein sequence ID" value="CAE2220165.1"/>
    <property type="molecule type" value="Transcribed_RNA"/>
</dbReference>
<dbReference type="PANTHER" id="PTHR43642:SF1">
    <property type="entry name" value="HYBRID SIGNAL TRANSDUCTION HISTIDINE KINASE G"/>
    <property type="match status" value="1"/>
</dbReference>
<gene>
    <name evidence="3" type="ORF">OAUR00152_LOCUS8027</name>
</gene>
<evidence type="ECO:0000313" key="3">
    <source>
        <dbReference type="EMBL" id="CAE2220165.1"/>
    </source>
</evidence>
<dbReference type="SUPFAM" id="SSF48452">
    <property type="entry name" value="TPR-like"/>
    <property type="match status" value="1"/>
</dbReference>
<evidence type="ECO:0000256" key="1">
    <source>
        <dbReference type="SAM" id="MobiDB-lite"/>
    </source>
</evidence>
<dbReference type="Pfam" id="PF13191">
    <property type="entry name" value="AAA_16"/>
    <property type="match status" value="1"/>
</dbReference>
<dbReference type="InterPro" id="IPR027417">
    <property type="entry name" value="P-loop_NTPase"/>
</dbReference>
<dbReference type="PANTHER" id="PTHR43642">
    <property type="entry name" value="HYBRID SIGNAL TRANSDUCTION HISTIDINE KINASE G"/>
    <property type="match status" value="1"/>
</dbReference>
<dbReference type="InterPro" id="IPR053159">
    <property type="entry name" value="Hybrid_Histidine_Kinase"/>
</dbReference>
<feature type="region of interest" description="Disordered" evidence="1">
    <location>
        <begin position="652"/>
        <end position="685"/>
    </location>
</feature>
<organism evidence="3">
    <name type="scientific">Odontella aurita</name>
    <dbReference type="NCBI Taxonomy" id="265563"/>
    <lineage>
        <taxon>Eukaryota</taxon>
        <taxon>Sar</taxon>
        <taxon>Stramenopiles</taxon>
        <taxon>Ochrophyta</taxon>
        <taxon>Bacillariophyta</taxon>
        <taxon>Mediophyceae</taxon>
        <taxon>Biddulphiophycidae</taxon>
        <taxon>Eupodiscales</taxon>
        <taxon>Odontellaceae</taxon>
        <taxon>Odontella</taxon>
    </lineage>
</organism>
<name>A0A7S4I6M1_9STRA</name>
<evidence type="ECO:0000259" key="2">
    <source>
        <dbReference type="Pfam" id="PF13191"/>
    </source>
</evidence>
<protein>
    <recommendedName>
        <fullName evidence="2">Orc1-like AAA ATPase domain-containing protein</fullName>
    </recommendedName>
</protein>
<dbReference type="InterPro" id="IPR041664">
    <property type="entry name" value="AAA_16"/>
</dbReference>
<accession>A0A7S4I6M1</accession>